<sequence>MTRITMVCVTLLVFGMSARLPAPLFAQTQGKVGELRSLVPAQTKVALLPVIDATGEKDDQRRDQANAVRMEMRDQFAERGFDVIDEEAVAKAIAEAKIDLSDEEYQRREPLYKVGKAVGADFVVFVVVTQAYSKIKKNLFGEQREGLAKTKTWLLDVKEEKPVLSGYVCEGKSTGSAGPFDKGNRSRMGAASGNSIRDVLNDVLKPYPRKKRKG</sequence>
<evidence type="ECO:0008006" key="4">
    <source>
        <dbReference type="Google" id="ProtNLM"/>
    </source>
</evidence>
<feature type="region of interest" description="Disordered" evidence="1">
    <location>
        <begin position="175"/>
        <end position="194"/>
    </location>
</feature>
<dbReference type="AlphaFoldDB" id="A0A6J4I4J4"/>
<feature type="signal peptide" evidence="2">
    <location>
        <begin position="1"/>
        <end position="26"/>
    </location>
</feature>
<evidence type="ECO:0000313" key="3">
    <source>
        <dbReference type="EMBL" id="CAA9241682.1"/>
    </source>
</evidence>
<accession>A0A6J4I4J4</accession>
<name>A0A6J4I4J4_9BACT</name>
<proteinExistence type="predicted"/>
<organism evidence="3">
    <name type="scientific">uncultured Armatimonadetes bacterium</name>
    <dbReference type="NCBI Taxonomy" id="157466"/>
    <lineage>
        <taxon>Bacteria</taxon>
        <taxon>Bacillati</taxon>
        <taxon>Armatimonadota</taxon>
        <taxon>environmental samples</taxon>
    </lineage>
</organism>
<dbReference type="Gene3D" id="3.40.50.10610">
    <property type="entry name" value="ABC-type transport auxiliary lipoprotein component"/>
    <property type="match status" value="1"/>
</dbReference>
<evidence type="ECO:0000256" key="1">
    <source>
        <dbReference type="SAM" id="MobiDB-lite"/>
    </source>
</evidence>
<feature type="chain" id="PRO_5027102184" description="DUF4136 domain-containing protein" evidence="2">
    <location>
        <begin position="27"/>
        <end position="214"/>
    </location>
</feature>
<evidence type="ECO:0000256" key="2">
    <source>
        <dbReference type="SAM" id="SignalP"/>
    </source>
</evidence>
<protein>
    <recommendedName>
        <fullName evidence="4">DUF4136 domain-containing protein</fullName>
    </recommendedName>
</protein>
<gene>
    <name evidence="3" type="ORF">AVDCRST_MAG63-1447</name>
</gene>
<keyword evidence="2" id="KW-0732">Signal</keyword>
<reference evidence="3" key="1">
    <citation type="submission" date="2020-02" db="EMBL/GenBank/DDBJ databases">
        <authorList>
            <person name="Meier V. D."/>
        </authorList>
    </citation>
    <scope>NUCLEOTIDE SEQUENCE</scope>
    <source>
        <strain evidence="3">AVDCRST_MAG63</strain>
    </source>
</reference>
<dbReference type="EMBL" id="CADCTO010000192">
    <property type="protein sequence ID" value="CAA9241682.1"/>
    <property type="molecule type" value="Genomic_DNA"/>
</dbReference>